<keyword evidence="3" id="KW-1185">Reference proteome</keyword>
<reference evidence="2 3" key="1">
    <citation type="submission" date="2024-07" db="EMBL/GenBank/DDBJ databases">
        <title>Chromosome-level genome assembly of the water stick insect Ranatra chinensis (Heteroptera: Nepidae).</title>
        <authorList>
            <person name="Liu X."/>
        </authorList>
    </citation>
    <scope>NUCLEOTIDE SEQUENCE [LARGE SCALE GENOMIC DNA]</scope>
    <source>
        <strain evidence="2">Cailab_2021Rc</strain>
        <tissue evidence="2">Muscle</tissue>
    </source>
</reference>
<proteinExistence type="predicted"/>
<dbReference type="PANTHER" id="PTHR46060">
    <property type="entry name" value="MARINER MOS1 TRANSPOSASE-LIKE PROTEIN"/>
    <property type="match status" value="1"/>
</dbReference>
<protein>
    <submittedName>
        <fullName evidence="2">Uncharacterized protein</fullName>
    </submittedName>
</protein>
<feature type="compositionally biased region" description="Polar residues" evidence="1">
    <location>
        <begin position="309"/>
        <end position="319"/>
    </location>
</feature>
<evidence type="ECO:0000313" key="2">
    <source>
        <dbReference type="EMBL" id="KAL1116982.1"/>
    </source>
</evidence>
<gene>
    <name evidence="2" type="ORF">AAG570_004310</name>
</gene>
<accession>A0ABD0Y1C3</accession>
<feature type="compositionally biased region" description="Polar residues" evidence="1">
    <location>
        <begin position="417"/>
        <end position="428"/>
    </location>
</feature>
<dbReference type="InterPro" id="IPR052709">
    <property type="entry name" value="Transposase-MT_Hybrid"/>
</dbReference>
<evidence type="ECO:0000313" key="3">
    <source>
        <dbReference type="Proteomes" id="UP001558652"/>
    </source>
</evidence>
<feature type="region of interest" description="Disordered" evidence="1">
    <location>
        <begin position="309"/>
        <end position="432"/>
    </location>
</feature>
<comment type="caution">
    <text evidence="2">The sequence shown here is derived from an EMBL/GenBank/DDBJ whole genome shotgun (WGS) entry which is preliminary data.</text>
</comment>
<organism evidence="2 3">
    <name type="scientific">Ranatra chinensis</name>
    <dbReference type="NCBI Taxonomy" id="642074"/>
    <lineage>
        <taxon>Eukaryota</taxon>
        <taxon>Metazoa</taxon>
        <taxon>Ecdysozoa</taxon>
        <taxon>Arthropoda</taxon>
        <taxon>Hexapoda</taxon>
        <taxon>Insecta</taxon>
        <taxon>Pterygota</taxon>
        <taxon>Neoptera</taxon>
        <taxon>Paraneoptera</taxon>
        <taxon>Hemiptera</taxon>
        <taxon>Heteroptera</taxon>
        <taxon>Panheteroptera</taxon>
        <taxon>Nepomorpha</taxon>
        <taxon>Nepidae</taxon>
        <taxon>Ranatrinae</taxon>
        <taxon>Ranatra</taxon>
    </lineage>
</organism>
<dbReference type="Gene3D" id="3.30.420.10">
    <property type="entry name" value="Ribonuclease H-like superfamily/Ribonuclease H"/>
    <property type="match status" value="1"/>
</dbReference>
<dbReference type="AlphaFoldDB" id="A0ABD0Y1C3"/>
<dbReference type="EMBL" id="JBFDAA010000016">
    <property type="protein sequence ID" value="KAL1116982.1"/>
    <property type="molecule type" value="Genomic_DNA"/>
</dbReference>
<dbReference type="InterPro" id="IPR036397">
    <property type="entry name" value="RNaseH_sf"/>
</dbReference>
<name>A0ABD0Y1C3_9HEMI</name>
<feature type="compositionally biased region" description="Basic and acidic residues" evidence="1">
    <location>
        <begin position="334"/>
        <end position="347"/>
    </location>
</feature>
<dbReference type="Proteomes" id="UP001558652">
    <property type="component" value="Unassembled WGS sequence"/>
</dbReference>
<dbReference type="PANTHER" id="PTHR46060:SF1">
    <property type="entry name" value="MARINER MOS1 TRANSPOSASE-LIKE PROTEIN"/>
    <property type="match status" value="1"/>
</dbReference>
<evidence type="ECO:0000256" key="1">
    <source>
        <dbReference type="SAM" id="MobiDB-lite"/>
    </source>
</evidence>
<sequence length="462" mass="52746">MLNRGVSLLHDDARPYTASVTRELLVSFGWNIVTHPSHSIPDLAPSDFHLFTKLREFLGGKRFSKDEEMKRKQWREVLRWSGVYSTRRQQGARKLKRQRPPPLLVISYHASSRSTSHLDPDVLLFISTFTLEYVDILPVFTGKTANLTQFINTAEKLVETCYDKANPKSFENFLLINSIKNKITGKAAESLAAINTETWDELKTALVQLYGDRRDAYSLTIELCSIKQHKLKPLEFYNKILENLNLQIQKIKLHAPTDHVDDRISCARNLALRVFLQHLNSPLSDYMTTRNPQSLEEALNILTNDYGSQKFSNSDTPVSTPRPGFQRSPGIYHPRADTPAKTFDRNVAHQTPARTFTPYAPQTPGPSTTTRPTQPPRSLPTTTPRYPHSQAKKPLFKRETHNTELGDPIEEDLTVPIQRQTENPSQFQDDIEEMDDDHFLDIGAVQEEESMDPTHPLYGTQN</sequence>